<dbReference type="Proteomes" id="UP000604825">
    <property type="component" value="Unassembled WGS sequence"/>
</dbReference>
<evidence type="ECO:0000313" key="3">
    <source>
        <dbReference type="Proteomes" id="UP000604825"/>
    </source>
</evidence>
<keyword evidence="3" id="KW-1185">Reference proteome</keyword>
<dbReference type="GO" id="GO:0008418">
    <property type="term" value="F:protein-N-terminal asparagine amidohydrolase activity"/>
    <property type="evidence" value="ECO:0007669"/>
    <property type="project" value="InterPro"/>
</dbReference>
<reference evidence="2" key="1">
    <citation type="submission" date="2020-10" db="EMBL/GenBank/DDBJ databases">
        <authorList>
            <person name="Han B."/>
            <person name="Lu T."/>
            <person name="Zhao Q."/>
            <person name="Huang X."/>
            <person name="Zhao Y."/>
        </authorList>
    </citation>
    <scope>NUCLEOTIDE SEQUENCE</scope>
</reference>
<accession>A0A811SB66</accession>
<feature type="region of interest" description="Disordered" evidence="1">
    <location>
        <begin position="1"/>
        <end position="24"/>
    </location>
</feature>
<dbReference type="OrthoDB" id="539995at2759"/>
<dbReference type="EMBL" id="CAJGYO010000018">
    <property type="protein sequence ID" value="CAD6338030.1"/>
    <property type="molecule type" value="Genomic_DNA"/>
</dbReference>
<dbReference type="PANTHER" id="PTHR12498:SF0">
    <property type="entry name" value="PROTEIN N-TERMINAL ASPARAGINE AMIDOHYDROLASE"/>
    <property type="match status" value="1"/>
</dbReference>
<dbReference type="InterPro" id="IPR026750">
    <property type="entry name" value="NTAN1"/>
</dbReference>
<dbReference type="GO" id="GO:0005634">
    <property type="term" value="C:nucleus"/>
    <property type="evidence" value="ECO:0007669"/>
    <property type="project" value="TreeGrafter"/>
</dbReference>
<sequence length="142" mass="15512">MDPDDVRPSPSDPAATPSSWSDPAAVRRHRLQRRLSHGASVIHLDELVGVGFCLSDSTTPGLFLQGGSGRELVAALLESPRIRDAADRLKATPERRISAGQEAAPRHVYVFQWEYATVDPARVEVRGVALSWLDQIGLGIHR</sequence>
<dbReference type="GO" id="GO:0006511">
    <property type="term" value="P:ubiquitin-dependent protein catabolic process"/>
    <property type="evidence" value="ECO:0007669"/>
    <property type="project" value="TreeGrafter"/>
</dbReference>
<name>A0A811SB66_9POAL</name>
<comment type="caution">
    <text evidence="2">The sequence shown here is derived from an EMBL/GenBank/DDBJ whole genome shotgun (WGS) entry which is preliminary data.</text>
</comment>
<gene>
    <name evidence="2" type="ORF">NCGR_LOCUS62128</name>
</gene>
<organism evidence="2 3">
    <name type="scientific">Miscanthus lutarioriparius</name>
    <dbReference type="NCBI Taxonomy" id="422564"/>
    <lineage>
        <taxon>Eukaryota</taxon>
        <taxon>Viridiplantae</taxon>
        <taxon>Streptophyta</taxon>
        <taxon>Embryophyta</taxon>
        <taxon>Tracheophyta</taxon>
        <taxon>Spermatophyta</taxon>
        <taxon>Magnoliopsida</taxon>
        <taxon>Liliopsida</taxon>
        <taxon>Poales</taxon>
        <taxon>Poaceae</taxon>
        <taxon>PACMAD clade</taxon>
        <taxon>Panicoideae</taxon>
        <taxon>Andropogonodae</taxon>
        <taxon>Andropogoneae</taxon>
        <taxon>Saccharinae</taxon>
        <taxon>Miscanthus</taxon>
    </lineage>
</organism>
<proteinExistence type="predicted"/>
<evidence type="ECO:0000313" key="2">
    <source>
        <dbReference type="EMBL" id="CAD6338030.1"/>
    </source>
</evidence>
<dbReference type="AlphaFoldDB" id="A0A811SB66"/>
<feature type="compositionally biased region" description="Low complexity" evidence="1">
    <location>
        <begin position="8"/>
        <end position="24"/>
    </location>
</feature>
<evidence type="ECO:0000256" key="1">
    <source>
        <dbReference type="SAM" id="MobiDB-lite"/>
    </source>
</evidence>
<protein>
    <submittedName>
        <fullName evidence="2">Uncharacterized protein</fullName>
    </submittedName>
</protein>
<dbReference type="PANTHER" id="PTHR12498">
    <property type="entry name" value="N-TERMINAL ASPARAGINE AMIDOHYDROLASE"/>
    <property type="match status" value="1"/>
</dbReference>